<dbReference type="RefSeq" id="WP_111145082.1">
    <property type="nucleotide sequence ID" value="NZ_QKRB01000024.1"/>
</dbReference>
<name>A0A2W1M1E3_9BACL</name>
<evidence type="ECO:0000313" key="4">
    <source>
        <dbReference type="Proteomes" id="UP000249522"/>
    </source>
</evidence>
<evidence type="ECO:0000256" key="1">
    <source>
        <dbReference type="ARBA" id="ARBA00023004"/>
    </source>
</evidence>
<dbReference type="InterPro" id="IPR008988">
    <property type="entry name" value="Transcriptional_repressor_C"/>
</dbReference>
<protein>
    <submittedName>
        <fullName evidence="3">Ferrous iron transport protein A</fullName>
    </submittedName>
</protein>
<keyword evidence="1" id="KW-0408">Iron</keyword>
<gene>
    <name evidence="3" type="ORF">DNH61_02330</name>
</gene>
<dbReference type="Pfam" id="PF04023">
    <property type="entry name" value="FeoA"/>
    <property type="match status" value="1"/>
</dbReference>
<dbReference type="InterPro" id="IPR038157">
    <property type="entry name" value="FeoA_core_dom"/>
</dbReference>
<dbReference type="SUPFAM" id="SSF50037">
    <property type="entry name" value="C-terminal domain of transcriptional repressors"/>
    <property type="match status" value="1"/>
</dbReference>
<dbReference type="Gene3D" id="2.30.30.90">
    <property type="match status" value="1"/>
</dbReference>
<proteinExistence type="predicted"/>
<dbReference type="Proteomes" id="UP000249522">
    <property type="component" value="Unassembled WGS sequence"/>
</dbReference>
<dbReference type="InterPro" id="IPR007167">
    <property type="entry name" value="Fe-transptr_FeoA-like"/>
</dbReference>
<evidence type="ECO:0000259" key="2">
    <source>
        <dbReference type="SMART" id="SM00899"/>
    </source>
</evidence>
<reference evidence="3 4" key="1">
    <citation type="submission" date="2018-06" db="EMBL/GenBank/DDBJ databases">
        <title>Paenibacillus imtechensis sp. nov.</title>
        <authorList>
            <person name="Pinnaka A.K."/>
            <person name="Singh H."/>
            <person name="Kaur M."/>
        </authorList>
    </citation>
    <scope>NUCLEOTIDE SEQUENCE [LARGE SCALE GENOMIC DNA]</scope>
    <source>
        <strain evidence="3 4">SMB1</strain>
    </source>
</reference>
<dbReference type="OrthoDB" id="2111964at2"/>
<organism evidence="3 4">
    <name type="scientific">Paenibacillus sambharensis</name>
    <dbReference type="NCBI Taxonomy" id="1803190"/>
    <lineage>
        <taxon>Bacteria</taxon>
        <taxon>Bacillati</taxon>
        <taxon>Bacillota</taxon>
        <taxon>Bacilli</taxon>
        <taxon>Bacillales</taxon>
        <taxon>Paenibacillaceae</taxon>
        <taxon>Paenibacillus</taxon>
    </lineage>
</organism>
<dbReference type="SMART" id="SM00899">
    <property type="entry name" value="FeoA"/>
    <property type="match status" value="1"/>
</dbReference>
<evidence type="ECO:0000313" key="3">
    <source>
        <dbReference type="EMBL" id="PZD97477.1"/>
    </source>
</evidence>
<sequence>MLVTEMRRGQTGVIIFIENARLQRDAMRFGLGAGQKVECIELLPAGPVVLRRNHQELAIGRELASCIQIKCNQ</sequence>
<accession>A0A2W1M1E3</accession>
<feature type="domain" description="Ferrous iron transporter FeoA-like" evidence="2">
    <location>
        <begin position="1"/>
        <end position="71"/>
    </location>
</feature>
<dbReference type="GO" id="GO:0046914">
    <property type="term" value="F:transition metal ion binding"/>
    <property type="evidence" value="ECO:0007669"/>
    <property type="project" value="InterPro"/>
</dbReference>
<keyword evidence="4" id="KW-1185">Reference proteome</keyword>
<dbReference type="EMBL" id="QKRB01000024">
    <property type="protein sequence ID" value="PZD97477.1"/>
    <property type="molecule type" value="Genomic_DNA"/>
</dbReference>
<comment type="caution">
    <text evidence="3">The sequence shown here is derived from an EMBL/GenBank/DDBJ whole genome shotgun (WGS) entry which is preliminary data.</text>
</comment>
<dbReference type="AlphaFoldDB" id="A0A2W1M1E3"/>